<reference evidence="1" key="1">
    <citation type="submission" date="2023-02" db="EMBL/GenBank/DDBJ databases">
        <title>Georgenia sp.10Sc9-8, isolated from a soil sample collected from the Taklamakan desert.</title>
        <authorList>
            <person name="Liu S."/>
        </authorList>
    </citation>
    <scope>NUCLEOTIDE SEQUENCE</scope>
    <source>
        <strain evidence="1">10Sc9-8</strain>
    </source>
</reference>
<name>A0ABT5TVE7_9MICO</name>
<dbReference type="EMBL" id="JARACI010000719">
    <property type="protein sequence ID" value="MDD9205932.1"/>
    <property type="molecule type" value="Genomic_DNA"/>
</dbReference>
<protein>
    <recommendedName>
        <fullName evidence="3">Glycosyltransferase</fullName>
    </recommendedName>
</protein>
<dbReference type="Proteomes" id="UP001165561">
    <property type="component" value="Unassembled WGS sequence"/>
</dbReference>
<feature type="non-terminal residue" evidence="1">
    <location>
        <position position="1"/>
    </location>
</feature>
<keyword evidence="2" id="KW-1185">Reference proteome</keyword>
<evidence type="ECO:0000313" key="2">
    <source>
        <dbReference type="Proteomes" id="UP001165561"/>
    </source>
</evidence>
<evidence type="ECO:0008006" key="3">
    <source>
        <dbReference type="Google" id="ProtNLM"/>
    </source>
</evidence>
<comment type="caution">
    <text evidence="1">The sequence shown here is derived from an EMBL/GenBank/DDBJ whole genome shotgun (WGS) entry which is preliminary data.</text>
</comment>
<organism evidence="1 2">
    <name type="scientific">Georgenia halotolerans</name>
    <dbReference type="NCBI Taxonomy" id="3028317"/>
    <lineage>
        <taxon>Bacteria</taxon>
        <taxon>Bacillati</taxon>
        <taxon>Actinomycetota</taxon>
        <taxon>Actinomycetes</taxon>
        <taxon>Micrococcales</taxon>
        <taxon>Bogoriellaceae</taxon>
        <taxon>Georgenia</taxon>
    </lineage>
</organism>
<evidence type="ECO:0000313" key="1">
    <source>
        <dbReference type="EMBL" id="MDD9205932.1"/>
    </source>
</evidence>
<gene>
    <name evidence="1" type="ORF">PU560_05540</name>
</gene>
<proteinExistence type="predicted"/>
<accession>A0ABT5TVE7</accession>
<sequence>APARVEYRHLLRQDYIGFLTAMYDTEVLGKVFLPPIERRQDYAMVLSVLREGHVAAGLAEPLAVYRARRPGALSTNKLTAARYNWHLYRHVEQLPLPRAVLAFGNYAVRGSLKWLV</sequence>